<evidence type="ECO:0000256" key="2">
    <source>
        <dbReference type="ARBA" id="ARBA00007935"/>
    </source>
</evidence>
<dbReference type="OrthoDB" id="9055647at2"/>
<protein>
    <submittedName>
        <fullName evidence="9">Iron-dicitrate transporter subunit FecD</fullName>
    </submittedName>
</protein>
<gene>
    <name evidence="9" type="primary">fecD</name>
    <name evidence="9" type="ORF">HA50_21375</name>
</gene>
<evidence type="ECO:0000256" key="5">
    <source>
        <dbReference type="ARBA" id="ARBA00022692"/>
    </source>
</evidence>
<dbReference type="SUPFAM" id="SSF81345">
    <property type="entry name" value="ABC transporter involved in vitamin B12 uptake, BtuC"/>
    <property type="match status" value="1"/>
</dbReference>
<evidence type="ECO:0000256" key="7">
    <source>
        <dbReference type="ARBA" id="ARBA00023136"/>
    </source>
</evidence>
<dbReference type="GO" id="GO:0005886">
    <property type="term" value="C:plasma membrane"/>
    <property type="evidence" value="ECO:0007669"/>
    <property type="project" value="UniProtKB-SubCell"/>
</dbReference>
<comment type="similarity">
    <text evidence="2">Belongs to the binding-protein-dependent transport system permease family. FecCD subfamily.</text>
</comment>
<evidence type="ECO:0000313" key="9">
    <source>
        <dbReference type="EMBL" id="ORM89206.1"/>
    </source>
</evidence>
<keyword evidence="5 8" id="KW-0812">Transmembrane</keyword>
<keyword evidence="10" id="KW-1185">Reference proteome</keyword>
<feature type="transmembrane region" description="Helical" evidence="8">
    <location>
        <begin position="269"/>
        <end position="291"/>
    </location>
</feature>
<keyword evidence="7 8" id="KW-0472">Membrane</keyword>
<feature type="transmembrane region" description="Helical" evidence="8">
    <location>
        <begin position="99"/>
        <end position="128"/>
    </location>
</feature>
<evidence type="ECO:0000256" key="1">
    <source>
        <dbReference type="ARBA" id="ARBA00004651"/>
    </source>
</evidence>
<accession>A0A1X1EJZ1</accession>
<dbReference type="NCBIfam" id="NF007299">
    <property type="entry name" value="PRK09777.1"/>
    <property type="match status" value="1"/>
</dbReference>
<dbReference type="STRING" id="55209.HA50_21375"/>
<comment type="subcellular location">
    <subcellularLocation>
        <location evidence="1">Cell membrane</location>
        <topology evidence="1">Multi-pass membrane protein</topology>
    </subcellularLocation>
</comment>
<sequence length="319" mass="34015">MMSARYLLPLMLIGLAVVAIISLKLGVQSFAWSTLWTAWQPANEAHFVVMEYRLPRVVLALMVGAALAVSGVLVQGVIRNPLASPDILGVNHAASLASLVALLLFPAFPLLCLPLVSFVGGCCALILLRWLTGTSSPLRLAVVGVALAACFASVTDYLLLSRPQDINTALLWLTGSLWGRDWQMVLLALPLPLLLLISLSVCRDLDLLALGDERAATLGVALRPFQRGVLLLGVALAALAVAVCGPISFISLVVPHLARRLVGGRHARLLPFSALLGALVLLLADMLARTLSPPMELPAGVITALIGAPWFFWLLIRTR</sequence>
<dbReference type="Proteomes" id="UP000193749">
    <property type="component" value="Unassembled WGS sequence"/>
</dbReference>
<proteinExistence type="inferred from homology"/>
<dbReference type="InterPro" id="IPR000522">
    <property type="entry name" value="ABC_transptr_permease_BtuC"/>
</dbReference>
<evidence type="ECO:0000256" key="4">
    <source>
        <dbReference type="ARBA" id="ARBA00022475"/>
    </source>
</evidence>
<evidence type="ECO:0000256" key="8">
    <source>
        <dbReference type="SAM" id="Phobius"/>
    </source>
</evidence>
<evidence type="ECO:0000313" key="10">
    <source>
        <dbReference type="Proteomes" id="UP000193749"/>
    </source>
</evidence>
<keyword evidence="4" id="KW-1003">Cell membrane</keyword>
<reference evidence="9 10" key="1">
    <citation type="journal article" date="2017" name="Antonie Van Leeuwenhoek">
        <title>Phylogenomic resolution of the bacterial genus Pantoea and its relationship with Erwinia and Tatumella.</title>
        <authorList>
            <person name="Palmer M."/>
            <person name="Steenkamp E.T."/>
            <person name="Coetzee M.P."/>
            <person name="Chan W.Y."/>
            <person name="van Zyl E."/>
            <person name="De Maayer P."/>
            <person name="Coutinho T.A."/>
            <person name="Blom J."/>
            <person name="Smits T.H."/>
            <person name="Duffy B."/>
            <person name="Venter S.N."/>
        </authorList>
    </citation>
    <scope>NUCLEOTIDE SEQUENCE [LARGE SCALE GENOMIC DNA]</scope>
    <source>
        <strain evidence="9 10">LMG 2657</strain>
    </source>
</reference>
<dbReference type="CDD" id="cd06550">
    <property type="entry name" value="TM_ABC_iron-siderophores_like"/>
    <property type="match status" value="1"/>
</dbReference>
<name>A0A1X1EJZ1_PANCY</name>
<dbReference type="InterPro" id="IPR037294">
    <property type="entry name" value="ABC_BtuC-like"/>
</dbReference>
<feature type="transmembrane region" description="Helical" evidence="8">
    <location>
        <begin position="297"/>
        <end position="316"/>
    </location>
</feature>
<dbReference type="PANTHER" id="PTHR30472:SF37">
    <property type="entry name" value="FE(3+) DICITRATE TRANSPORT SYSTEM PERMEASE PROTEIN FECD-RELATED"/>
    <property type="match status" value="1"/>
</dbReference>
<dbReference type="AlphaFoldDB" id="A0A1X1EJZ1"/>
<feature type="transmembrane region" description="Helical" evidence="8">
    <location>
        <begin position="229"/>
        <end position="257"/>
    </location>
</feature>
<keyword evidence="3" id="KW-0813">Transport</keyword>
<dbReference type="Pfam" id="PF01032">
    <property type="entry name" value="FecCD"/>
    <property type="match status" value="1"/>
</dbReference>
<evidence type="ECO:0000256" key="3">
    <source>
        <dbReference type="ARBA" id="ARBA00022448"/>
    </source>
</evidence>
<evidence type="ECO:0000256" key="6">
    <source>
        <dbReference type="ARBA" id="ARBA00022989"/>
    </source>
</evidence>
<dbReference type="EMBL" id="MLJI01000002">
    <property type="protein sequence ID" value="ORM89206.1"/>
    <property type="molecule type" value="Genomic_DNA"/>
</dbReference>
<dbReference type="GO" id="GO:0033214">
    <property type="term" value="P:siderophore-iron import into cell"/>
    <property type="evidence" value="ECO:0007669"/>
    <property type="project" value="TreeGrafter"/>
</dbReference>
<dbReference type="Gene3D" id="1.10.3470.10">
    <property type="entry name" value="ABC transporter involved in vitamin B12 uptake, BtuC"/>
    <property type="match status" value="1"/>
</dbReference>
<dbReference type="FunFam" id="1.10.3470.10:FF:000001">
    <property type="entry name" value="Vitamin B12 ABC transporter permease BtuC"/>
    <property type="match status" value="1"/>
</dbReference>
<feature type="transmembrane region" description="Helical" evidence="8">
    <location>
        <begin position="140"/>
        <end position="160"/>
    </location>
</feature>
<organism evidence="9 10">
    <name type="scientific">Pantoea cypripedii</name>
    <name type="common">Pectobacterium cypripedii</name>
    <name type="synonym">Erwinia cypripedii</name>
    <dbReference type="NCBI Taxonomy" id="55209"/>
    <lineage>
        <taxon>Bacteria</taxon>
        <taxon>Pseudomonadati</taxon>
        <taxon>Pseudomonadota</taxon>
        <taxon>Gammaproteobacteria</taxon>
        <taxon>Enterobacterales</taxon>
        <taxon>Erwiniaceae</taxon>
        <taxon>Pantoea</taxon>
    </lineage>
</organism>
<dbReference type="GO" id="GO:0022857">
    <property type="term" value="F:transmembrane transporter activity"/>
    <property type="evidence" value="ECO:0007669"/>
    <property type="project" value="InterPro"/>
</dbReference>
<comment type="caution">
    <text evidence="9">The sequence shown here is derived from an EMBL/GenBank/DDBJ whole genome shotgun (WGS) entry which is preliminary data.</text>
</comment>
<dbReference type="PANTHER" id="PTHR30472">
    <property type="entry name" value="FERRIC ENTEROBACTIN TRANSPORT SYSTEM PERMEASE PROTEIN"/>
    <property type="match status" value="1"/>
</dbReference>
<feature type="transmembrane region" description="Helical" evidence="8">
    <location>
        <begin position="7"/>
        <end position="27"/>
    </location>
</feature>
<keyword evidence="6 8" id="KW-1133">Transmembrane helix</keyword>
<feature type="transmembrane region" description="Helical" evidence="8">
    <location>
        <begin position="57"/>
        <end position="78"/>
    </location>
</feature>